<dbReference type="EMBL" id="AQHN01000089">
    <property type="protein sequence ID" value="ENN84139.1"/>
    <property type="molecule type" value="Genomic_DNA"/>
</dbReference>
<name>N6TUL7_9HYPH</name>
<feature type="compositionally biased region" description="Basic residues" evidence="1">
    <location>
        <begin position="319"/>
        <end position="331"/>
    </location>
</feature>
<evidence type="ECO:0000313" key="2">
    <source>
        <dbReference type="EMBL" id="ENN84139.1"/>
    </source>
</evidence>
<reference evidence="2 3" key="1">
    <citation type="journal article" date="2012" name="BMC Genomics">
        <title>Genomic basis of broad host range and environmental adaptability of Rhizobium tropici CIAT 899 and Rhizobium sp. PRF 81 which are used in inoculants for common bean (Phaseolus vulgaris L.).</title>
        <authorList>
            <person name="Ormeno-Orrillo E."/>
            <person name="Menna P."/>
            <person name="Almeida L.G."/>
            <person name="Ollero F.J."/>
            <person name="Nicolas M.F."/>
            <person name="Pains Rodrigues E."/>
            <person name="Shigueyoshi Nakatani A."/>
            <person name="Silva Batista J.S."/>
            <person name="Oliveira Chueire L.M."/>
            <person name="Souza R.C."/>
            <person name="Ribeiro Vasconcelos A.T."/>
            <person name="Megias M."/>
            <person name="Hungria M."/>
            <person name="Martinez-Romero E."/>
        </authorList>
    </citation>
    <scope>NUCLEOTIDE SEQUENCE [LARGE SCALE GENOMIC DNA]</scope>
    <source>
        <strain evidence="2 3">PRF 81</strain>
    </source>
</reference>
<dbReference type="STRING" id="363754.RHSP_78303"/>
<organism evidence="2 3">
    <name type="scientific">Rhizobium freirei PRF 81</name>
    <dbReference type="NCBI Taxonomy" id="363754"/>
    <lineage>
        <taxon>Bacteria</taxon>
        <taxon>Pseudomonadati</taxon>
        <taxon>Pseudomonadota</taxon>
        <taxon>Alphaproteobacteria</taxon>
        <taxon>Hyphomicrobiales</taxon>
        <taxon>Rhizobiaceae</taxon>
        <taxon>Rhizobium/Agrobacterium group</taxon>
        <taxon>Rhizobium</taxon>
    </lineage>
</organism>
<evidence type="ECO:0000256" key="1">
    <source>
        <dbReference type="SAM" id="MobiDB-lite"/>
    </source>
</evidence>
<keyword evidence="3" id="KW-1185">Reference proteome</keyword>
<proteinExistence type="predicted"/>
<accession>N6TUL7</accession>
<feature type="compositionally biased region" description="Basic residues" evidence="1">
    <location>
        <begin position="370"/>
        <end position="388"/>
    </location>
</feature>
<feature type="region of interest" description="Disordered" evidence="1">
    <location>
        <begin position="310"/>
        <end position="460"/>
    </location>
</feature>
<feature type="compositionally biased region" description="Basic and acidic residues" evidence="1">
    <location>
        <begin position="389"/>
        <end position="400"/>
    </location>
</feature>
<gene>
    <name evidence="2" type="ORF">RHSP_78303</name>
</gene>
<dbReference type="Proteomes" id="UP000012429">
    <property type="component" value="Unassembled WGS sequence"/>
</dbReference>
<dbReference type="AlphaFoldDB" id="N6TUL7"/>
<comment type="caution">
    <text evidence="2">The sequence shown here is derived from an EMBL/GenBank/DDBJ whole genome shotgun (WGS) entry which is preliminary data.</text>
</comment>
<evidence type="ECO:0000313" key="3">
    <source>
        <dbReference type="Proteomes" id="UP000012429"/>
    </source>
</evidence>
<protein>
    <submittedName>
        <fullName evidence="2">Uncharacterized protein</fullName>
    </submittedName>
</protein>
<feature type="compositionally biased region" description="Basic and acidic residues" evidence="1">
    <location>
        <begin position="425"/>
        <end position="440"/>
    </location>
</feature>
<sequence length="525" mass="59499">MVPVRPHPYRPHRRIDHNALSAAVDAFRFDQGPERDLRHGIADPVEIRFQRLCPRLVRRAGHLRQIRLEFGRHRRAFGHRQRDFLLAGGLCLRPAEFLGQEFLVCADARHADAALPRHADPAIYPLPQARLGEDDAAARRAEIPRGRCLLHLPDGAVFPRHPARAGRGRHDGRLQRLAHLLAHHAAPVAAGAGNGRHLLLHLDLGRFLRAADLPLGYQHLHGAARTALLRGLHRKFRLEQPVRHVEPVADPGLPDLPLLPEAADRRHRDRRPQTLITNPQSRIPKIWGCEPTNPSKGMSHERAALCRHRPQSRSYLRPGQRHAAGRRRTRRLPCGGGRSRRYLRRALSAGETRRRQTRNPGGQLHCADRQRRHFQRARRPCHRGHAPRQGRDARQTRDGDAGSAGGRAKGTGRNQAHRLHSLFRTFRDGIDRQGRRAGEGRRHRQGHPHDRPWPAPAAQADPAGLVLRSQALWRHHHRHRLASMRTVPVFRRLAGSRGAVGDGVQPRQSRYTWPAGLWRFSSAHA</sequence>